<comment type="similarity">
    <text evidence="3 8">Belongs to the fungal TPase family.</text>
</comment>
<feature type="compositionally biased region" description="Polar residues" evidence="9">
    <location>
        <begin position="486"/>
        <end position="496"/>
    </location>
</feature>
<feature type="compositionally biased region" description="Basic and acidic residues" evidence="9">
    <location>
        <begin position="282"/>
        <end position="304"/>
    </location>
</feature>
<dbReference type="GO" id="GO:0006370">
    <property type="term" value="P:7-methylguanosine mRNA capping"/>
    <property type="evidence" value="ECO:0007669"/>
    <property type="project" value="UniProtKB-UniRule"/>
</dbReference>
<reference evidence="11" key="1">
    <citation type="journal article" date="2020" name="Stud. Mycol.">
        <title>101 Dothideomycetes genomes: a test case for predicting lifestyles and emergence of pathogens.</title>
        <authorList>
            <person name="Haridas S."/>
            <person name="Albert R."/>
            <person name="Binder M."/>
            <person name="Bloem J."/>
            <person name="Labutti K."/>
            <person name="Salamov A."/>
            <person name="Andreopoulos B."/>
            <person name="Baker S."/>
            <person name="Barry K."/>
            <person name="Bills G."/>
            <person name="Bluhm B."/>
            <person name="Cannon C."/>
            <person name="Castanera R."/>
            <person name="Culley D."/>
            <person name="Daum C."/>
            <person name="Ezra D."/>
            <person name="Gonzalez J."/>
            <person name="Henrissat B."/>
            <person name="Kuo A."/>
            <person name="Liang C."/>
            <person name="Lipzen A."/>
            <person name="Lutzoni F."/>
            <person name="Magnuson J."/>
            <person name="Mondo S."/>
            <person name="Nolan M."/>
            <person name="Ohm R."/>
            <person name="Pangilinan J."/>
            <person name="Park H.-J."/>
            <person name="Ramirez L."/>
            <person name="Alfaro M."/>
            <person name="Sun H."/>
            <person name="Tritt A."/>
            <person name="Yoshinaga Y."/>
            <person name="Zwiers L.-H."/>
            <person name="Turgeon B."/>
            <person name="Goodwin S."/>
            <person name="Spatafora J."/>
            <person name="Crous P."/>
            <person name="Grigoriev I."/>
        </authorList>
    </citation>
    <scope>NUCLEOTIDE SEQUENCE</scope>
    <source>
        <strain evidence="11">CBS 116435</strain>
    </source>
</reference>
<comment type="function">
    <text evidence="8">First step of mRNA capping. Converts the 5'-triphosphate end of a nascent mRNA chain into a diphosphate end.</text>
</comment>
<comment type="catalytic activity">
    <reaction evidence="7">
        <text>a 5'-end triphospho-ribonucleoside in mRNA + H2O = a 5'-end diphospho-ribonucleoside in mRNA + phosphate + H(+)</text>
        <dbReference type="Rhea" id="RHEA:67004"/>
        <dbReference type="Rhea" id="RHEA-COMP:17164"/>
        <dbReference type="Rhea" id="RHEA-COMP:17165"/>
        <dbReference type="ChEBI" id="CHEBI:15377"/>
        <dbReference type="ChEBI" id="CHEBI:15378"/>
        <dbReference type="ChEBI" id="CHEBI:43474"/>
        <dbReference type="ChEBI" id="CHEBI:167616"/>
        <dbReference type="ChEBI" id="CHEBI:167618"/>
        <dbReference type="EC" id="3.6.1.74"/>
    </reaction>
    <physiologicalReaction direction="left-to-right" evidence="7">
        <dbReference type="Rhea" id="RHEA:67005"/>
    </physiologicalReaction>
</comment>
<feature type="compositionally biased region" description="Basic and acidic residues" evidence="9">
    <location>
        <begin position="408"/>
        <end position="420"/>
    </location>
</feature>
<feature type="compositionally biased region" description="Pro residues" evidence="9">
    <location>
        <begin position="466"/>
        <end position="475"/>
    </location>
</feature>
<dbReference type="EC" id="3.6.1.74" evidence="8"/>
<feature type="compositionally biased region" description="Polar residues" evidence="9">
    <location>
        <begin position="305"/>
        <end position="316"/>
    </location>
</feature>
<dbReference type="CDD" id="cd07470">
    <property type="entry name" value="CYTH-like_mRNA_RTPase"/>
    <property type="match status" value="1"/>
</dbReference>
<feature type="compositionally biased region" description="Low complexity" evidence="9">
    <location>
        <begin position="179"/>
        <end position="190"/>
    </location>
</feature>
<evidence type="ECO:0000256" key="5">
    <source>
        <dbReference type="ARBA" id="ARBA00022801"/>
    </source>
</evidence>
<dbReference type="GO" id="GO:0140818">
    <property type="term" value="F:mRNA 5'-triphosphate monophosphatase activity"/>
    <property type="evidence" value="ECO:0007669"/>
    <property type="project" value="UniProtKB-EC"/>
</dbReference>
<dbReference type="PANTHER" id="PTHR28118:SF1">
    <property type="entry name" value="POLYNUCLEOTIDE 5'-TRIPHOSPHATASE CTL1-RELATED"/>
    <property type="match status" value="1"/>
</dbReference>
<evidence type="ECO:0000256" key="7">
    <source>
        <dbReference type="ARBA" id="ARBA00047740"/>
    </source>
</evidence>
<feature type="region of interest" description="Disordered" evidence="9">
    <location>
        <begin position="278"/>
        <end position="505"/>
    </location>
</feature>
<comment type="subunit">
    <text evidence="8">Heterodimer. The mRNA-capping enzyme is composed of two separate chains alpha and beta, respectively a mRNA guanylyltransferase and an mRNA 5'-triphosphate monophosphatase.</text>
</comment>
<accession>A0A9P4Q8M2</accession>
<dbReference type="OrthoDB" id="272147at2759"/>
<evidence type="ECO:0000313" key="11">
    <source>
        <dbReference type="EMBL" id="KAF2721809.1"/>
    </source>
</evidence>
<keyword evidence="8" id="KW-0506">mRNA capping</keyword>
<keyword evidence="6 8" id="KW-0539">Nucleus</keyword>
<evidence type="ECO:0000256" key="8">
    <source>
        <dbReference type="RuleBase" id="RU367053"/>
    </source>
</evidence>
<gene>
    <name evidence="11" type="ORF">K431DRAFT_284492</name>
</gene>
<feature type="compositionally biased region" description="Polar residues" evidence="9">
    <location>
        <begin position="324"/>
        <end position="343"/>
    </location>
</feature>
<dbReference type="InterPro" id="IPR033469">
    <property type="entry name" value="CYTH-like_dom_sf"/>
</dbReference>
<dbReference type="Proteomes" id="UP000799441">
    <property type="component" value="Unassembled WGS sequence"/>
</dbReference>
<organism evidence="11 12">
    <name type="scientific">Polychaeton citri CBS 116435</name>
    <dbReference type="NCBI Taxonomy" id="1314669"/>
    <lineage>
        <taxon>Eukaryota</taxon>
        <taxon>Fungi</taxon>
        <taxon>Dikarya</taxon>
        <taxon>Ascomycota</taxon>
        <taxon>Pezizomycotina</taxon>
        <taxon>Dothideomycetes</taxon>
        <taxon>Dothideomycetidae</taxon>
        <taxon>Capnodiales</taxon>
        <taxon>Capnodiaceae</taxon>
        <taxon>Polychaeton</taxon>
    </lineage>
</organism>
<feature type="compositionally biased region" description="Polar residues" evidence="9">
    <location>
        <begin position="379"/>
        <end position="388"/>
    </location>
</feature>
<keyword evidence="12" id="KW-1185">Reference proteome</keyword>
<dbReference type="SUPFAM" id="SSF55154">
    <property type="entry name" value="CYTH-like phosphatases"/>
    <property type="match status" value="1"/>
</dbReference>
<keyword evidence="4 8" id="KW-0507">mRNA processing</keyword>
<evidence type="ECO:0000256" key="6">
    <source>
        <dbReference type="ARBA" id="ARBA00023242"/>
    </source>
</evidence>
<evidence type="ECO:0000256" key="9">
    <source>
        <dbReference type="SAM" id="MobiDB-lite"/>
    </source>
</evidence>
<dbReference type="PANTHER" id="PTHR28118">
    <property type="entry name" value="POLYNUCLEOTIDE 5'-TRIPHOSPHATASE-RELATED"/>
    <property type="match status" value="1"/>
</dbReference>
<feature type="compositionally biased region" description="Basic residues" evidence="9">
    <location>
        <begin position="207"/>
        <end position="216"/>
    </location>
</feature>
<comment type="subcellular location">
    <subcellularLocation>
        <location evidence="2 8">Nucleus</location>
    </subcellularLocation>
</comment>
<evidence type="ECO:0000256" key="3">
    <source>
        <dbReference type="ARBA" id="ARBA00006345"/>
    </source>
</evidence>
<dbReference type="InterPro" id="IPR040343">
    <property type="entry name" value="Cet1/Ctl1"/>
</dbReference>
<keyword evidence="5 8" id="KW-0378">Hydrolase</keyword>
<name>A0A9P4Q8M2_9PEZI</name>
<dbReference type="EMBL" id="MU003787">
    <property type="protein sequence ID" value="KAF2721809.1"/>
    <property type="molecule type" value="Genomic_DNA"/>
</dbReference>
<evidence type="ECO:0000256" key="1">
    <source>
        <dbReference type="ARBA" id="ARBA00001946"/>
    </source>
</evidence>
<feature type="compositionally biased region" description="Polar residues" evidence="9">
    <location>
        <begin position="76"/>
        <end position="85"/>
    </location>
</feature>
<feature type="compositionally biased region" description="Polar residues" evidence="9">
    <location>
        <begin position="354"/>
        <end position="371"/>
    </location>
</feature>
<feature type="compositionally biased region" description="Polar residues" evidence="9">
    <location>
        <begin position="58"/>
        <end position="69"/>
    </location>
</feature>
<feature type="compositionally biased region" description="Gly residues" evidence="9">
    <location>
        <begin position="40"/>
        <end position="51"/>
    </location>
</feature>
<feature type="compositionally biased region" description="Low complexity" evidence="9">
    <location>
        <begin position="456"/>
        <end position="465"/>
    </location>
</feature>
<feature type="region of interest" description="Disordered" evidence="9">
    <location>
        <begin position="130"/>
        <end position="264"/>
    </location>
</feature>
<comment type="cofactor">
    <cofactor evidence="1 8">
        <name>Mg(2+)</name>
        <dbReference type="ChEBI" id="CHEBI:18420"/>
    </cofactor>
</comment>
<feature type="compositionally biased region" description="Low complexity" evidence="9">
    <location>
        <begin position="253"/>
        <end position="264"/>
    </location>
</feature>
<feature type="domain" description="mRNA triphosphatase Cet1-like" evidence="10">
    <location>
        <begin position="529"/>
        <end position="774"/>
    </location>
</feature>
<dbReference type="GO" id="GO:0004651">
    <property type="term" value="F:polynucleotide 5'-phosphatase activity"/>
    <property type="evidence" value="ECO:0007669"/>
    <property type="project" value="UniProtKB-UniRule"/>
</dbReference>
<protein>
    <recommendedName>
        <fullName evidence="8">mRNA-capping enzyme subunit beta</fullName>
        <ecNumber evidence="8">3.6.1.74</ecNumber>
    </recommendedName>
    <alternativeName>
        <fullName evidence="8">mRNA 5'-phosphatase</fullName>
    </alternativeName>
    <alternativeName>
        <fullName evidence="8">mRNA 5'-triphosphate monophosphatase</fullName>
    </alternativeName>
</protein>
<dbReference type="Pfam" id="PF02940">
    <property type="entry name" value="mRNA_triPase"/>
    <property type="match status" value="1"/>
</dbReference>
<evidence type="ECO:0000313" key="12">
    <source>
        <dbReference type="Proteomes" id="UP000799441"/>
    </source>
</evidence>
<evidence type="ECO:0000256" key="4">
    <source>
        <dbReference type="ARBA" id="ARBA00022664"/>
    </source>
</evidence>
<comment type="caution">
    <text evidence="11">The sequence shown here is derived from an EMBL/GenBank/DDBJ whole genome shotgun (WGS) entry which is preliminary data.</text>
</comment>
<evidence type="ECO:0000259" key="10">
    <source>
        <dbReference type="Pfam" id="PF02940"/>
    </source>
</evidence>
<proteinExistence type="inferred from homology"/>
<evidence type="ECO:0000256" key="2">
    <source>
        <dbReference type="ARBA" id="ARBA00004123"/>
    </source>
</evidence>
<sequence length="813" mass="89235">MDLSKIMSDGPVRSASQSQTNSPEAQRHSIHGGLPPGTFMSGGGGGGGTNGGHASLGSQPSTVQPTHTPGSYVPPQLQSQHSGTLSLQKALTPLQTPTPSQSYAAGYPFPQQASQSPAVGMGYRTGFEGTGYGQTVHTPGAAQRPQSHGHMAVNPPPYPSPSNFASTTLPPGIQHQRKTSVSPTPSSHHSQASHSVRHSPLNSIHQHPPHQHHVQPHQHSQPSTPLGPPPLHYARTSAHSSMTESPHQHRVLSSASNGMSASSPAQLQMGIGNLVESPGVQSKERYQSPHMRRTSEHMSDREKSASVSPKTISQPHPYSIAGSRHSSQQDIGSQKMGMSNILSPSRDHGDFQHRSLTSHTVNGQPDSSTAITRMPHVSSGESLLQQPIATPASRKRPATIEAENQPPVKKERTLSRRTPDRPPWARLSPRNPQFRPGVNGAVTNTHANGHHHHQQRQQQQQQQRPTHPPQTPDPPQAANGTAAVHNHTTPQPNSDQPWRDDPPLDHDLIHARKVLGPWEKTFRWNTPYPDMLRVVQDWLYAKISEHADVGNDPRTGAIEIEAKIGTLIDHRTNDRWQSPIASICALRPEANPQFRFESRMEEAEHQRMNLYLNSTIRQSIDSKGRIPLTYKHLMERDVFEALSPAGMEALPPSALSRVRSTGRELKLRTTVNISEKDKDGYRVGQVKARIVKLPLGDLHIHSPNDPYDCRISMNLEVNATHLAEQGLDLVDKSGPQAPARQKDRVSYKHLAYSVDLTKVEVKGMAPKYELELEVDANILRQQMSLMAQGQDNAFGEVVSGFVDNATFLMRQRT</sequence>
<feature type="region of interest" description="Disordered" evidence="9">
    <location>
        <begin position="1"/>
        <end position="85"/>
    </location>
</feature>
<dbReference type="InterPro" id="IPR004206">
    <property type="entry name" value="mRNA_triPase_Cet1"/>
</dbReference>
<dbReference type="Gene3D" id="3.20.100.10">
    <property type="entry name" value="mRNA triphosphatase Cet1-like"/>
    <property type="match status" value="1"/>
</dbReference>
<dbReference type="AlphaFoldDB" id="A0A9P4Q8M2"/>
<dbReference type="InterPro" id="IPR037009">
    <property type="entry name" value="mRNA_triPase_Cet1_sf"/>
</dbReference>
<dbReference type="GO" id="GO:0031533">
    <property type="term" value="C:mRNA capping enzyme complex"/>
    <property type="evidence" value="ECO:0007669"/>
    <property type="project" value="UniProtKB-UniRule"/>
</dbReference>
<feature type="compositionally biased region" description="Polar residues" evidence="9">
    <location>
        <begin position="14"/>
        <end position="24"/>
    </location>
</feature>